<dbReference type="HOGENOM" id="CLU_078487_2_0_6"/>
<dbReference type="OrthoDB" id="7008537at2"/>
<keyword evidence="2" id="KW-1185">Reference proteome</keyword>
<dbReference type="InterPro" id="IPR011978">
    <property type="entry name" value="YgfB-like"/>
</dbReference>
<evidence type="ECO:0008006" key="3">
    <source>
        <dbReference type="Google" id="ProtNLM"/>
    </source>
</evidence>
<name>Q1N5B0_9GAMM</name>
<sequence length="191" mass="21272">MSTLAALDEDQLETLALFLEEQSEVADGLDFFALHGLLTANAVALHRLDWLALEPIVFAEPVKWSSDQDKQTILSLIDTLQKEIIELVESGQSFPVPCDLNVEADEDGEAAPLENWCVGFIMLSMEDEKSWYGEHEEQAAELLFPIVYASGVNAEAPEFAEIDEDDRLSKQVCADIPDNVVDLFLLYHGDK</sequence>
<dbReference type="RefSeq" id="WP_007017541.1">
    <property type="nucleotide sequence ID" value="NZ_CH724114.1"/>
</dbReference>
<dbReference type="Pfam" id="PF03695">
    <property type="entry name" value="UPF0149"/>
    <property type="match status" value="1"/>
</dbReference>
<accession>Q1N5B0</accession>
<dbReference type="STRING" id="207949.RED65_00305"/>
<dbReference type="SUPFAM" id="SSF101327">
    <property type="entry name" value="YgfB-like"/>
    <property type="match status" value="1"/>
</dbReference>
<dbReference type="AlphaFoldDB" id="Q1N5B0"/>
<reference evidence="1 2" key="1">
    <citation type="submission" date="2006-03" db="EMBL/GenBank/DDBJ databases">
        <authorList>
            <person name="Pinhassi J."/>
            <person name="Pedros-Alio C."/>
            <person name="Ferriera S."/>
            <person name="Johnson J."/>
            <person name="Kravitz S."/>
            <person name="Halpern A."/>
            <person name="Remington K."/>
            <person name="Beeson K."/>
            <person name="Tran B."/>
            <person name="Rogers Y.-H."/>
            <person name="Friedman R."/>
            <person name="Venter J.C."/>
        </authorList>
    </citation>
    <scope>NUCLEOTIDE SEQUENCE [LARGE SCALE GENOMIC DNA]</scope>
    <source>
        <strain evidence="1 2">RED65</strain>
    </source>
</reference>
<evidence type="ECO:0000313" key="1">
    <source>
        <dbReference type="EMBL" id="EAT13155.1"/>
    </source>
</evidence>
<evidence type="ECO:0000313" key="2">
    <source>
        <dbReference type="Proteomes" id="UP000004263"/>
    </source>
</evidence>
<proteinExistence type="predicted"/>
<gene>
    <name evidence="1" type="ORF">RED65_00305</name>
</gene>
<dbReference type="EMBL" id="AAQH01000002">
    <property type="protein sequence ID" value="EAT13155.1"/>
    <property type="molecule type" value="Genomic_DNA"/>
</dbReference>
<comment type="caution">
    <text evidence="1">The sequence shown here is derived from an EMBL/GenBank/DDBJ whole genome shotgun (WGS) entry which is preliminary data.</text>
</comment>
<dbReference type="InterPro" id="IPR036255">
    <property type="entry name" value="YgfB-like_sf"/>
</dbReference>
<protein>
    <recommendedName>
        <fullName evidence="3">YecA family protein</fullName>
    </recommendedName>
</protein>
<dbReference type="NCBIfam" id="TIGR02292">
    <property type="entry name" value="ygfB_yecA"/>
    <property type="match status" value="1"/>
</dbReference>
<dbReference type="Proteomes" id="UP000004263">
    <property type="component" value="Unassembled WGS sequence"/>
</dbReference>
<organism evidence="1 2">
    <name type="scientific">Bermanella marisrubri</name>
    <dbReference type="NCBI Taxonomy" id="207949"/>
    <lineage>
        <taxon>Bacteria</taxon>
        <taxon>Pseudomonadati</taxon>
        <taxon>Pseudomonadota</taxon>
        <taxon>Gammaproteobacteria</taxon>
        <taxon>Oceanospirillales</taxon>
        <taxon>Oceanospirillaceae</taxon>
        <taxon>Bermanella</taxon>
    </lineage>
</organism>